<reference evidence="3 4" key="1">
    <citation type="submission" date="2017-06" db="EMBL/GenBank/DDBJ databases">
        <title>Streptomyces albireticuli Genome sequencing and assembly.</title>
        <authorList>
            <person name="Wang Y."/>
            <person name="Du B."/>
            <person name="Ding Y."/>
            <person name="Liu H."/>
            <person name="Hou Q."/>
            <person name="Liu K."/>
            <person name="Yao L."/>
            <person name="Wang C."/>
        </authorList>
    </citation>
    <scope>NUCLEOTIDE SEQUENCE [LARGE SCALE GENOMIC DNA]</scope>
    <source>
        <strain evidence="3 4">MDJK11</strain>
    </source>
</reference>
<name>A0A1Z2LDJ2_9ACTN</name>
<feature type="domain" description="Pyruvate phosphate dikinase AMP/ATP-binding" evidence="2">
    <location>
        <begin position="59"/>
        <end position="266"/>
    </location>
</feature>
<evidence type="ECO:0000313" key="3">
    <source>
        <dbReference type="EMBL" id="ARZ72366.1"/>
    </source>
</evidence>
<dbReference type="PANTHER" id="PTHR22931:SF9">
    <property type="entry name" value="PYRUVATE, PHOSPHATE DIKINASE 1, CHLOROPLASTIC"/>
    <property type="match status" value="1"/>
</dbReference>
<keyword evidence="3" id="KW-0808">Transferase</keyword>
<dbReference type="InterPro" id="IPR008279">
    <property type="entry name" value="PEP-util_enz_mobile_dom"/>
</dbReference>
<evidence type="ECO:0000259" key="1">
    <source>
        <dbReference type="Pfam" id="PF00391"/>
    </source>
</evidence>
<dbReference type="KEGG" id="salj:SMD11_6790"/>
<dbReference type="SUPFAM" id="SSF56059">
    <property type="entry name" value="Glutathione synthetase ATP-binding domain-like"/>
    <property type="match status" value="1"/>
</dbReference>
<dbReference type="Gene3D" id="1.20.80.30">
    <property type="match status" value="1"/>
</dbReference>
<dbReference type="InterPro" id="IPR010121">
    <property type="entry name" value="Pyruvate_phosphate_dikinase"/>
</dbReference>
<dbReference type="NCBIfam" id="NF004531">
    <property type="entry name" value="PRK05878.1"/>
    <property type="match status" value="1"/>
</dbReference>
<keyword evidence="3" id="KW-0670">Pyruvate</keyword>
<dbReference type="Gene3D" id="1.10.189.10">
    <property type="entry name" value="Pyruvate Phosphate Dikinase, domain 2"/>
    <property type="match status" value="1"/>
</dbReference>
<feature type="domain" description="PEP-utilising enzyme mobile" evidence="1">
    <location>
        <begin position="400"/>
        <end position="481"/>
    </location>
</feature>
<evidence type="ECO:0000313" key="4">
    <source>
        <dbReference type="Proteomes" id="UP000195755"/>
    </source>
</evidence>
<dbReference type="PANTHER" id="PTHR22931">
    <property type="entry name" value="PHOSPHOENOLPYRUVATE DIKINASE-RELATED"/>
    <property type="match status" value="1"/>
</dbReference>
<dbReference type="GO" id="GO:0005524">
    <property type="term" value="F:ATP binding"/>
    <property type="evidence" value="ECO:0007669"/>
    <property type="project" value="InterPro"/>
</dbReference>
<keyword evidence="3" id="KW-0418">Kinase</keyword>
<gene>
    <name evidence="3" type="primary">ppdK</name>
    <name evidence="3" type="ORF">SMD11_6790</name>
</gene>
<sequence>MRWIRTISAQAEETAETLGGKAHGLVLLHRLGLRVPPGFVATTEACRAFLRDGRRPDGFDDELAAAVAGLERSTGRVLGGPRRPLAVSVRSGAGVPMPGMMSTVLGLGLTTEATEGLAAETGDRSFALDSRLRFLSSFASAVTHADVDGAAAAHAGDPAAAAKAVEDLVREHCGRPVPDDVTRQLEWAVEAVFSSWDTPRARTYRTLNAIPHDLGTAVIVQRMVFGNRDARSGTGVAFSRDPNTGANTPYGEVLFGHQGEDVVSGRSATRPLGELAEREPGVWAELLDASRRIEGYYRDACYVEFTFEAGELWILQVRPGRFVGGAAVRVATELVDERVIERHEALLRVSPQHLRHVRTPRIAPSEGNDVLARGIGACPGVAVGRMVTTPEGAMRMARDAPVVLVRPETSPNDMHGLAAATGIVTARGGPASHAAVVARAMGKPAVVGAAGLVVDAASGSVTAGGRTVGDGTLVTIDGTSGEVVLGAPSVVTNAADEHLHRLLAWADDVSGDRSARDEARRLDAAHAALRRR</sequence>
<dbReference type="InterPro" id="IPR013815">
    <property type="entry name" value="ATP_grasp_subdomain_1"/>
</dbReference>
<evidence type="ECO:0000259" key="2">
    <source>
        <dbReference type="Pfam" id="PF01326"/>
    </source>
</evidence>
<dbReference type="GO" id="GO:0050242">
    <property type="term" value="F:pyruvate, phosphate dikinase activity"/>
    <property type="evidence" value="ECO:0007669"/>
    <property type="project" value="InterPro"/>
</dbReference>
<dbReference type="InterPro" id="IPR036637">
    <property type="entry name" value="Phosphohistidine_dom_sf"/>
</dbReference>
<accession>A0A1Z2LDJ2</accession>
<dbReference type="Pfam" id="PF01326">
    <property type="entry name" value="PPDK_N"/>
    <property type="match status" value="1"/>
</dbReference>
<dbReference type="Proteomes" id="UP000195755">
    <property type="component" value="Chromosome"/>
</dbReference>
<dbReference type="RefSeq" id="WP_087929995.1">
    <property type="nucleotide sequence ID" value="NZ_CP021744.1"/>
</dbReference>
<dbReference type="Gene3D" id="3.30.470.20">
    <property type="entry name" value="ATP-grasp fold, B domain"/>
    <property type="match status" value="1"/>
</dbReference>
<dbReference type="Gene3D" id="3.30.1490.20">
    <property type="entry name" value="ATP-grasp fold, A domain"/>
    <property type="match status" value="1"/>
</dbReference>
<dbReference type="Pfam" id="PF00391">
    <property type="entry name" value="PEP-utilizers"/>
    <property type="match status" value="1"/>
</dbReference>
<proteinExistence type="predicted"/>
<dbReference type="Gene3D" id="3.50.30.10">
    <property type="entry name" value="Phosphohistidine domain"/>
    <property type="match status" value="1"/>
</dbReference>
<protein>
    <submittedName>
        <fullName evidence="3">Pyruvate phosphate dikinase</fullName>
    </submittedName>
</protein>
<dbReference type="OrthoDB" id="9765468at2"/>
<dbReference type="GO" id="GO:0016301">
    <property type="term" value="F:kinase activity"/>
    <property type="evidence" value="ECO:0007669"/>
    <property type="project" value="UniProtKB-KW"/>
</dbReference>
<dbReference type="InterPro" id="IPR002192">
    <property type="entry name" value="PPDK_AMP/ATP-bd"/>
</dbReference>
<dbReference type="SUPFAM" id="SSF52009">
    <property type="entry name" value="Phosphohistidine domain"/>
    <property type="match status" value="1"/>
</dbReference>
<organism evidence="3 4">
    <name type="scientific">Streptomyces albireticuli</name>
    <dbReference type="NCBI Taxonomy" id="1940"/>
    <lineage>
        <taxon>Bacteria</taxon>
        <taxon>Bacillati</taxon>
        <taxon>Actinomycetota</taxon>
        <taxon>Actinomycetes</taxon>
        <taxon>Kitasatosporales</taxon>
        <taxon>Streptomycetaceae</taxon>
        <taxon>Streptomyces</taxon>
    </lineage>
</organism>
<dbReference type="EMBL" id="CP021744">
    <property type="protein sequence ID" value="ARZ72366.1"/>
    <property type="molecule type" value="Genomic_DNA"/>
</dbReference>
<dbReference type="AlphaFoldDB" id="A0A1Z2LDJ2"/>